<organism evidence="1 2">
    <name type="scientific">Rossellomorea vietnamensis</name>
    <dbReference type="NCBI Taxonomy" id="218284"/>
    <lineage>
        <taxon>Bacteria</taxon>
        <taxon>Bacillati</taxon>
        <taxon>Bacillota</taxon>
        <taxon>Bacilli</taxon>
        <taxon>Bacillales</taxon>
        <taxon>Bacillaceae</taxon>
        <taxon>Rossellomorea</taxon>
    </lineage>
</organism>
<dbReference type="AlphaFoldDB" id="A0A5D4MFR9"/>
<comment type="caution">
    <text evidence="1">The sequence shown here is derived from an EMBL/GenBank/DDBJ whole genome shotgun (WGS) entry which is preliminary data.</text>
</comment>
<protein>
    <submittedName>
        <fullName evidence="1">Uncharacterized protein</fullName>
    </submittedName>
</protein>
<evidence type="ECO:0000313" key="2">
    <source>
        <dbReference type="Proteomes" id="UP000325182"/>
    </source>
</evidence>
<gene>
    <name evidence="1" type="ORF">FZC84_07345</name>
</gene>
<dbReference type="Proteomes" id="UP000325182">
    <property type="component" value="Unassembled WGS sequence"/>
</dbReference>
<name>A0A5D4MFR9_9BACI</name>
<evidence type="ECO:0000313" key="1">
    <source>
        <dbReference type="EMBL" id="TYS00348.1"/>
    </source>
</evidence>
<dbReference type="RefSeq" id="WP_148953420.1">
    <property type="nucleotide sequence ID" value="NZ_VTEG01000003.1"/>
</dbReference>
<accession>A0A5D4MFR9</accession>
<reference evidence="1 2" key="1">
    <citation type="submission" date="2019-08" db="EMBL/GenBank/DDBJ databases">
        <title>Bacillus genomes from the desert of Cuatro Cienegas, Coahuila.</title>
        <authorList>
            <person name="Olmedo-Alvarez G."/>
        </authorList>
    </citation>
    <scope>NUCLEOTIDE SEQUENCE [LARGE SCALE GENOMIC DNA]</scope>
    <source>
        <strain evidence="1 2">CH128b_4D</strain>
    </source>
</reference>
<dbReference type="EMBL" id="VTEG01000003">
    <property type="protein sequence ID" value="TYS00348.1"/>
    <property type="molecule type" value="Genomic_DNA"/>
</dbReference>
<proteinExistence type="predicted"/>
<sequence>MNGKLVEAAREEIETIRNLMQFYFYDFSEFNRADAFNDGKFREYPCLDHYWREEGRFSMI</sequence>